<keyword evidence="2 5" id="KW-0963">Cytoplasm</keyword>
<dbReference type="PANTHER" id="PTHR15350">
    <property type="entry name" value="COP9 SIGNALOSOME COMPLEX SUBUNIT 7/DENDRITIC CELL PROTEIN GA17"/>
    <property type="match status" value="1"/>
</dbReference>
<name>A0ABR3PFK1_9PEZI</name>
<comment type="subcellular location">
    <subcellularLocation>
        <location evidence="5">Cytoplasm</location>
    </subcellularLocation>
</comment>
<dbReference type="InterPro" id="IPR016024">
    <property type="entry name" value="ARM-type_fold"/>
</dbReference>
<evidence type="ECO:0000313" key="8">
    <source>
        <dbReference type="Proteomes" id="UP001562354"/>
    </source>
</evidence>
<accession>A0ABR3PFK1</accession>
<dbReference type="GeneID" id="95977475"/>
<gene>
    <name evidence="7" type="ORF">AAFC00_003775</name>
</gene>
<evidence type="ECO:0000313" key="7">
    <source>
        <dbReference type="EMBL" id="KAL1304850.1"/>
    </source>
</evidence>
<dbReference type="Proteomes" id="UP001562354">
    <property type="component" value="Unassembled WGS sequence"/>
</dbReference>
<evidence type="ECO:0000256" key="1">
    <source>
        <dbReference type="ARBA" id="ARBA00008482"/>
    </source>
</evidence>
<proteinExistence type="inferred from homology"/>
<dbReference type="SUPFAM" id="SSF48371">
    <property type="entry name" value="ARM repeat"/>
    <property type="match status" value="1"/>
</dbReference>
<dbReference type="InterPro" id="IPR045237">
    <property type="entry name" value="COPS7/eIF3m"/>
</dbReference>
<sequence>MPAPSNTLLIEGSFEELCDELATYIDSLNTAQGQQQSSLQSEVAPLLQEGKQEDALKKVVTASSVLNSAPERELLAAYNLLIHLVTLHGNTETFLPPICRNLASPITSSPFNSVGLALNALSTVFNTLPPTDESRYHVLLAILKIVRNSTATFEQLRPQLQNLQSWLESWEMDGEDQRKLYLAIADVANDSAEEEQGYQYLLTALRTLQGAEEASSAEARELSLRALKSALQFPTHFDFQDLTSLDSIQALRKSDPVAFELLEIFNADQLDDFRDFCEANSDFLSSQKLDDDVLERKMRLLTLASLAAGAGQTRTLPYSTIAKALQIPSEDVEMWAIDGIRSGLVEGRLSQSDKSFLVHRATYRVFGEHQWREVASRLDMWRSSLQGVLHVIRQEKANYIKDKENELRDADQREKGMGYKPARVARNAPVEVGLD</sequence>
<comment type="subunit">
    <text evidence="5">Component of the eukaryotic translation initiation factor 3 (eIF-3) complex.</text>
</comment>
<comment type="similarity">
    <text evidence="1">Belongs to the CSN7/EIF3M family. CSN7 subfamily.</text>
</comment>
<evidence type="ECO:0000256" key="5">
    <source>
        <dbReference type="HAMAP-Rule" id="MF_03012"/>
    </source>
</evidence>
<dbReference type="HAMAP" id="MF_03012">
    <property type="entry name" value="eIF3m"/>
    <property type="match status" value="1"/>
</dbReference>
<feature type="domain" description="PCI" evidence="6">
    <location>
        <begin position="193"/>
        <end position="363"/>
    </location>
</feature>
<reference evidence="7 8" key="1">
    <citation type="submission" date="2024-07" db="EMBL/GenBank/DDBJ databases">
        <title>Draft sequence of the Neodothiora populina.</title>
        <authorList>
            <person name="Drown D.D."/>
            <person name="Schuette U.S."/>
            <person name="Buechlein A.B."/>
            <person name="Rusch D.R."/>
            <person name="Winton L.W."/>
            <person name="Adams G.A."/>
        </authorList>
    </citation>
    <scope>NUCLEOTIDE SEQUENCE [LARGE SCALE GENOMIC DNA]</scope>
    <source>
        <strain evidence="7 8">CPC 39397</strain>
    </source>
</reference>
<dbReference type="Pfam" id="PF01399">
    <property type="entry name" value="PCI"/>
    <property type="match status" value="1"/>
</dbReference>
<dbReference type="InterPro" id="IPR040750">
    <property type="entry name" value="eIF3m_C_helix"/>
</dbReference>
<dbReference type="RefSeq" id="XP_069201124.1">
    <property type="nucleotide sequence ID" value="XM_069343298.1"/>
</dbReference>
<dbReference type="InterPro" id="IPR027528">
    <property type="entry name" value="eIF3m"/>
</dbReference>
<dbReference type="Pfam" id="PF18005">
    <property type="entry name" value="eIF3m_C_helix"/>
    <property type="match status" value="1"/>
</dbReference>
<comment type="function">
    <text evidence="5">Component of the eukaryotic translation initiation factor 3 (eIF-3) complex, which is involved in protein synthesis of a specialized repertoire of mRNAs and, together with other initiation factors, stimulates binding of mRNA and methionyl-tRNAi to the 40S ribosome. The eIF-3 complex specifically targets and initiates translation of a subset of mRNAs involved in cell proliferation.</text>
</comment>
<comment type="similarity">
    <text evidence="5">Belongs to the eIF-3 subunit M family.</text>
</comment>
<evidence type="ECO:0000256" key="2">
    <source>
        <dbReference type="ARBA" id="ARBA00022490"/>
    </source>
</evidence>
<keyword evidence="8" id="KW-1185">Reference proteome</keyword>
<dbReference type="EMBL" id="JBFMKM010000008">
    <property type="protein sequence ID" value="KAL1304850.1"/>
    <property type="molecule type" value="Genomic_DNA"/>
</dbReference>
<keyword evidence="4 5" id="KW-0648">Protein biosynthesis</keyword>
<evidence type="ECO:0000256" key="4">
    <source>
        <dbReference type="ARBA" id="ARBA00022917"/>
    </source>
</evidence>
<evidence type="ECO:0000256" key="3">
    <source>
        <dbReference type="ARBA" id="ARBA00022540"/>
    </source>
</evidence>
<comment type="caution">
    <text evidence="7">The sequence shown here is derived from an EMBL/GenBank/DDBJ whole genome shotgun (WGS) entry which is preliminary data.</text>
</comment>
<protein>
    <recommendedName>
        <fullName evidence="5">Eukaryotic translation initiation factor 3 subunit M</fullName>
        <shortName evidence="5">eIF3m</shortName>
    </recommendedName>
</protein>
<evidence type="ECO:0000259" key="6">
    <source>
        <dbReference type="PROSITE" id="PS50250"/>
    </source>
</evidence>
<dbReference type="PANTHER" id="PTHR15350:SF2">
    <property type="entry name" value="EUKARYOTIC TRANSLATION INITIATION FACTOR 3 SUBUNIT M"/>
    <property type="match status" value="1"/>
</dbReference>
<dbReference type="SMART" id="SM00088">
    <property type="entry name" value="PINT"/>
    <property type="match status" value="1"/>
</dbReference>
<dbReference type="PROSITE" id="PS50250">
    <property type="entry name" value="PCI"/>
    <property type="match status" value="1"/>
</dbReference>
<keyword evidence="3 5" id="KW-0396">Initiation factor</keyword>
<dbReference type="InterPro" id="IPR000717">
    <property type="entry name" value="PCI_dom"/>
</dbReference>
<organism evidence="7 8">
    <name type="scientific">Neodothiora populina</name>
    <dbReference type="NCBI Taxonomy" id="2781224"/>
    <lineage>
        <taxon>Eukaryota</taxon>
        <taxon>Fungi</taxon>
        <taxon>Dikarya</taxon>
        <taxon>Ascomycota</taxon>
        <taxon>Pezizomycotina</taxon>
        <taxon>Dothideomycetes</taxon>
        <taxon>Dothideomycetidae</taxon>
        <taxon>Dothideales</taxon>
        <taxon>Dothioraceae</taxon>
        <taxon>Neodothiora</taxon>
    </lineage>
</organism>